<dbReference type="PRINTS" id="PR00363">
    <property type="entry name" value="CYTOCHROMEB5"/>
</dbReference>
<feature type="domain" description="Cytochrome b5 heme-binding" evidence="6">
    <location>
        <begin position="75"/>
        <end position="152"/>
    </location>
</feature>
<dbReference type="AlphaFoldDB" id="A0A917AUM9"/>
<keyword evidence="3" id="KW-0408">Iron</keyword>
<dbReference type="GO" id="GO:0020037">
    <property type="term" value="F:heme binding"/>
    <property type="evidence" value="ECO:0007669"/>
    <property type="project" value="TreeGrafter"/>
</dbReference>
<evidence type="ECO:0000256" key="3">
    <source>
        <dbReference type="ARBA" id="ARBA00023004"/>
    </source>
</evidence>
<organism evidence="7 8">
    <name type="scientific">Nesterenkonia cremea</name>
    <dbReference type="NCBI Taxonomy" id="1882340"/>
    <lineage>
        <taxon>Bacteria</taxon>
        <taxon>Bacillati</taxon>
        <taxon>Actinomycetota</taxon>
        <taxon>Actinomycetes</taxon>
        <taxon>Micrococcales</taxon>
        <taxon>Micrococcaceae</taxon>
        <taxon>Nesterenkonia</taxon>
    </lineage>
</organism>
<protein>
    <recommendedName>
        <fullName evidence="6">Cytochrome b5 heme-binding domain-containing protein</fullName>
    </recommendedName>
</protein>
<dbReference type="PROSITE" id="PS51257">
    <property type="entry name" value="PROKAR_LIPOPROTEIN"/>
    <property type="match status" value="1"/>
</dbReference>
<dbReference type="InterPro" id="IPR036400">
    <property type="entry name" value="Cyt_B5-like_heme/steroid_sf"/>
</dbReference>
<dbReference type="RefSeq" id="WP_188685648.1">
    <property type="nucleotide sequence ID" value="NZ_BMIS01000010.1"/>
</dbReference>
<keyword evidence="8" id="KW-1185">Reference proteome</keyword>
<reference evidence="7" key="1">
    <citation type="journal article" date="2014" name="Int. J. Syst. Evol. Microbiol.">
        <title>Complete genome sequence of Corynebacterium casei LMG S-19264T (=DSM 44701T), isolated from a smear-ripened cheese.</title>
        <authorList>
            <consortium name="US DOE Joint Genome Institute (JGI-PGF)"/>
            <person name="Walter F."/>
            <person name="Albersmeier A."/>
            <person name="Kalinowski J."/>
            <person name="Ruckert C."/>
        </authorList>
    </citation>
    <scope>NUCLEOTIDE SEQUENCE</scope>
    <source>
        <strain evidence="7">CGMCC 1.15388</strain>
    </source>
</reference>
<name>A0A917AUM9_9MICC</name>
<feature type="region of interest" description="Disordered" evidence="5">
    <location>
        <begin position="122"/>
        <end position="153"/>
    </location>
</feature>
<evidence type="ECO:0000256" key="2">
    <source>
        <dbReference type="ARBA" id="ARBA00022723"/>
    </source>
</evidence>
<comment type="similarity">
    <text evidence="4">Belongs to the cytochrome b5 family.</text>
</comment>
<dbReference type="PANTHER" id="PTHR19359">
    <property type="entry name" value="CYTOCHROME B5"/>
    <property type="match status" value="1"/>
</dbReference>
<sequence>MTRTQNTLSSDSPVFRRGLFAPLAAAGVLALGACALNDPGDVDAEEDPAQQDEDGQDEAADDDADVAGEDDATEDDVVTMEDVEQNDSPESCWAAIDGVAYDLTEWIEEHPGGADRIEALCGTDATEDFEGQHGGEEDPEDQLAEFEIGELED</sequence>
<feature type="compositionally biased region" description="Acidic residues" evidence="5">
    <location>
        <begin position="137"/>
        <end position="153"/>
    </location>
</feature>
<evidence type="ECO:0000313" key="8">
    <source>
        <dbReference type="Proteomes" id="UP000633136"/>
    </source>
</evidence>
<dbReference type="Gene3D" id="3.10.120.10">
    <property type="entry name" value="Cytochrome b5-like heme/steroid binding domain"/>
    <property type="match status" value="1"/>
</dbReference>
<dbReference type="SMART" id="SM01117">
    <property type="entry name" value="Cyt-b5"/>
    <property type="match status" value="1"/>
</dbReference>
<evidence type="ECO:0000256" key="1">
    <source>
        <dbReference type="ARBA" id="ARBA00022617"/>
    </source>
</evidence>
<evidence type="ECO:0000259" key="6">
    <source>
        <dbReference type="PROSITE" id="PS50255"/>
    </source>
</evidence>
<dbReference type="InterPro" id="IPR001199">
    <property type="entry name" value="Cyt_B5-like_heme/steroid-bd"/>
</dbReference>
<evidence type="ECO:0000256" key="4">
    <source>
        <dbReference type="ARBA" id="ARBA00038168"/>
    </source>
</evidence>
<proteinExistence type="inferred from homology"/>
<dbReference type="GO" id="GO:0046872">
    <property type="term" value="F:metal ion binding"/>
    <property type="evidence" value="ECO:0007669"/>
    <property type="project" value="UniProtKB-KW"/>
</dbReference>
<dbReference type="Pfam" id="PF00173">
    <property type="entry name" value="Cyt-b5"/>
    <property type="match status" value="1"/>
</dbReference>
<gene>
    <name evidence="7" type="ORF">GCM10011401_21970</name>
</gene>
<evidence type="ECO:0000313" key="7">
    <source>
        <dbReference type="EMBL" id="GGE74312.1"/>
    </source>
</evidence>
<comment type="caution">
    <text evidence="7">The sequence shown here is derived from an EMBL/GenBank/DDBJ whole genome shotgun (WGS) entry which is preliminary data.</text>
</comment>
<dbReference type="EMBL" id="BMIS01000010">
    <property type="protein sequence ID" value="GGE74312.1"/>
    <property type="molecule type" value="Genomic_DNA"/>
</dbReference>
<dbReference type="Proteomes" id="UP000633136">
    <property type="component" value="Unassembled WGS sequence"/>
</dbReference>
<keyword evidence="1" id="KW-0349">Heme</keyword>
<feature type="region of interest" description="Disordered" evidence="5">
    <location>
        <begin position="36"/>
        <end position="75"/>
    </location>
</feature>
<keyword evidence="2" id="KW-0479">Metal-binding</keyword>
<dbReference type="GO" id="GO:0016020">
    <property type="term" value="C:membrane"/>
    <property type="evidence" value="ECO:0007669"/>
    <property type="project" value="TreeGrafter"/>
</dbReference>
<dbReference type="SUPFAM" id="SSF55856">
    <property type="entry name" value="Cytochrome b5-like heme/steroid binding domain"/>
    <property type="match status" value="1"/>
</dbReference>
<accession>A0A917AUM9</accession>
<dbReference type="InterPro" id="IPR050668">
    <property type="entry name" value="Cytochrome_b5"/>
</dbReference>
<dbReference type="PROSITE" id="PS50255">
    <property type="entry name" value="CYTOCHROME_B5_2"/>
    <property type="match status" value="1"/>
</dbReference>
<evidence type="ECO:0000256" key="5">
    <source>
        <dbReference type="SAM" id="MobiDB-lite"/>
    </source>
</evidence>
<feature type="compositionally biased region" description="Acidic residues" evidence="5">
    <location>
        <begin position="40"/>
        <end position="75"/>
    </location>
</feature>
<reference evidence="7" key="2">
    <citation type="submission" date="2020-09" db="EMBL/GenBank/DDBJ databases">
        <authorList>
            <person name="Sun Q."/>
            <person name="Zhou Y."/>
        </authorList>
    </citation>
    <scope>NUCLEOTIDE SEQUENCE</scope>
    <source>
        <strain evidence="7">CGMCC 1.15388</strain>
    </source>
</reference>